<evidence type="ECO:0000313" key="1">
    <source>
        <dbReference type="EMBL" id="RLP68312.1"/>
    </source>
</evidence>
<dbReference type="RefSeq" id="WP_121673923.1">
    <property type="nucleotide sequence ID" value="NZ_BMXM01000003.1"/>
</dbReference>
<dbReference type="InterPro" id="IPR015018">
    <property type="entry name" value="DUF1905"/>
</dbReference>
<evidence type="ECO:0000313" key="2">
    <source>
        <dbReference type="Proteomes" id="UP000270299"/>
    </source>
</evidence>
<sequence length="97" mass="11064">MTFRFTTPLWAWQGDAPWFFVTVPREESDDIRDRPRMPRGFGSVKVRVTVGDSSWETSVFPDSTVGQYILPVKKAVRMAEGISEGDEVDVQLELIEL</sequence>
<dbReference type="InterPro" id="IPR037079">
    <property type="entry name" value="AF2212/PG0164-like_sf"/>
</dbReference>
<dbReference type="Gene3D" id="2.40.30.100">
    <property type="entry name" value="AF2212/PG0164-like"/>
    <property type="match status" value="1"/>
</dbReference>
<accession>A0A3L6ZMS8</accession>
<name>A0A3L6ZMS8_9MICO</name>
<comment type="caution">
    <text evidence="1">The sequence shown here is derived from an EMBL/GenBank/DDBJ whole genome shotgun (WGS) entry which is preliminary data.</text>
</comment>
<keyword evidence="2" id="KW-1185">Reference proteome</keyword>
<organism evidence="1 2">
    <name type="scientific">Mycetocola manganoxydans</name>
    <dbReference type="NCBI Taxonomy" id="699879"/>
    <lineage>
        <taxon>Bacteria</taxon>
        <taxon>Bacillati</taxon>
        <taxon>Actinomycetota</taxon>
        <taxon>Actinomycetes</taxon>
        <taxon>Micrococcales</taxon>
        <taxon>Microbacteriaceae</taxon>
        <taxon>Mycetocola</taxon>
    </lineage>
</organism>
<dbReference type="Pfam" id="PF08922">
    <property type="entry name" value="DUF1905"/>
    <property type="match status" value="1"/>
</dbReference>
<dbReference type="EMBL" id="RCUV01000021">
    <property type="protein sequence ID" value="RLP68312.1"/>
    <property type="molecule type" value="Genomic_DNA"/>
</dbReference>
<dbReference type="SUPFAM" id="SSF141694">
    <property type="entry name" value="AF2212/PG0164-like"/>
    <property type="match status" value="1"/>
</dbReference>
<dbReference type="AlphaFoldDB" id="A0A3L6ZMS8"/>
<dbReference type="OrthoDB" id="9808666at2"/>
<dbReference type="Proteomes" id="UP000270299">
    <property type="component" value="Unassembled WGS sequence"/>
</dbReference>
<proteinExistence type="predicted"/>
<reference evidence="1 2" key="1">
    <citation type="submission" date="2018-10" db="EMBL/GenBank/DDBJ databases">
        <authorList>
            <person name="Li J."/>
        </authorList>
    </citation>
    <scope>NUCLEOTIDE SEQUENCE [LARGE SCALE GENOMIC DNA]</scope>
    <source>
        <strain evidence="1 2">CCTCC AB209002</strain>
    </source>
</reference>
<gene>
    <name evidence="1" type="ORF">D9V29_13865</name>
</gene>
<protein>
    <submittedName>
        <fullName evidence="1">DUF1905 domain-containing protein</fullName>
    </submittedName>
</protein>